<reference evidence="1" key="1">
    <citation type="submission" date="2014-09" db="EMBL/GenBank/DDBJ databases">
        <authorList>
            <person name="Magalhaes I.L.F."/>
            <person name="Oliveira U."/>
            <person name="Santos F.R."/>
            <person name="Vidigal T.H.D.A."/>
            <person name="Brescovit A.D."/>
            <person name="Santos A.J."/>
        </authorList>
    </citation>
    <scope>NUCLEOTIDE SEQUENCE</scope>
    <source>
        <tissue evidence="1">Shoot tissue taken approximately 20 cm above the soil surface</tissue>
    </source>
</reference>
<reference evidence="1" key="2">
    <citation type="journal article" date="2015" name="Data Brief">
        <title>Shoot transcriptome of the giant reed, Arundo donax.</title>
        <authorList>
            <person name="Barrero R.A."/>
            <person name="Guerrero F.D."/>
            <person name="Moolhuijzen P."/>
            <person name="Goolsby J.A."/>
            <person name="Tidwell J."/>
            <person name="Bellgard S.E."/>
            <person name="Bellgard M.I."/>
        </authorList>
    </citation>
    <scope>NUCLEOTIDE SEQUENCE</scope>
    <source>
        <tissue evidence="1">Shoot tissue taken approximately 20 cm above the soil surface</tissue>
    </source>
</reference>
<sequence>MPQHSFLAPTAQLQQNACCLFPQEIVQQLLQLLQQLQFQQQIRGLKGGFSGL</sequence>
<evidence type="ECO:0000313" key="1">
    <source>
        <dbReference type="EMBL" id="JAD96986.1"/>
    </source>
</evidence>
<protein>
    <submittedName>
        <fullName evidence="1">Uncharacterized protein</fullName>
    </submittedName>
</protein>
<name>A0A0A9EAB4_ARUDO</name>
<dbReference type="EMBL" id="GBRH01200909">
    <property type="protein sequence ID" value="JAD96986.1"/>
    <property type="molecule type" value="Transcribed_RNA"/>
</dbReference>
<organism evidence="1">
    <name type="scientific">Arundo donax</name>
    <name type="common">Giant reed</name>
    <name type="synonym">Donax arundinaceus</name>
    <dbReference type="NCBI Taxonomy" id="35708"/>
    <lineage>
        <taxon>Eukaryota</taxon>
        <taxon>Viridiplantae</taxon>
        <taxon>Streptophyta</taxon>
        <taxon>Embryophyta</taxon>
        <taxon>Tracheophyta</taxon>
        <taxon>Spermatophyta</taxon>
        <taxon>Magnoliopsida</taxon>
        <taxon>Liliopsida</taxon>
        <taxon>Poales</taxon>
        <taxon>Poaceae</taxon>
        <taxon>PACMAD clade</taxon>
        <taxon>Arundinoideae</taxon>
        <taxon>Arundineae</taxon>
        <taxon>Arundo</taxon>
    </lineage>
</organism>
<dbReference type="AlphaFoldDB" id="A0A0A9EAB4"/>
<accession>A0A0A9EAB4</accession>
<proteinExistence type="predicted"/>